<organism evidence="3 4">
    <name type="scientific">Punctularia strigosozonata (strain HHB-11173)</name>
    <name type="common">White-rot fungus</name>
    <dbReference type="NCBI Taxonomy" id="741275"/>
    <lineage>
        <taxon>Eukaryota</taxon>
        <taxon>Fungi</taxon>
        <taxon>Dikarya</taxon>
        <taxon>Basidiomycota</taxon>
        <taxon>Agaricomycotina</taxon>
        <taxon>Agaricomycetes</taxon>
        <taxon>Corticiales</taxon>
        <taxon>Punctulariaceae</taxon>
        <taxon>Punctularia</taxon>
    </lineage>
</organism>
<name>R7S1M8_PUNST</name>
<dbReference type="eggNOG" id="ENOG502QU2T">
    <property type="taxonomic scope" value="Eukaryota"/>
</dbReference>
<dbReference type="Gene3D" id="3.20.20.100">
    <property type="entry name" value="NADP-dependent oxidoreductase domain"/>
    <property type="match status" value="1"/>
</dbReference>
<feature type="domain" description="NADP-dependent oxidoreductase" evidence="2">
    <location>
        <begin position="14"/>
        <end position="333"/>
    </location>
</feature>
<proteinExistence type="predicted"/>
<protein>
    <submittedName>
        <fullName evidence="3">Aldo/keto reductase</fullName>
    </submittedName>
</protein>
<dbReference type="EMBL" id="JH687560">
    <property type="protein sequence ID" value="EIN03687.1"/>
    <property type="molecule type" value="Genomic_DNA"/>
</dbReference>
<reference evidence="4" key="1">
    <citation type="journal article" date="2012" name="Science">
        <title>The Paleozoic origin of enzymatic lignin decomposition reconstructed from 31 fungal genomes.</title>
        <authorList>
            <person name="Floudas D."/>
            <person name="Binder M."/>
            <person name="Riley R."/>
            <person name="Barry K."/>
            <person name="Blanchette R.A."/>
            <person name="Henrissat B."/>
            <person name="Martinez A.T."/>
            <person name="Otillar R."/>
            <person name="Spatafora J.W."/>
            <person name="Yadav J.S."/>
            <person name="Aerts A."/>
            <person name="Benoit I."/>
            <person name="Boyd A."/>
            <person name="Carlson A."/>
            <person name="Copeland A."/>
            <person name="Coutinho P.M."/>
            <person name="de Vries R.P."/>
            <person name="Ferreira P."/>
            <person name="Findley K."/>
            <person name="Foster B."/>
            <person name="Gaskell J."/>
            <person name="Glotzer D."/>
            <person name="Gorecki P."/>
            <person name="Heitman J."/>
            <person name="Hesse C."/>
            <person name="Hori C."/>
            <person name="Igarashi K."/>
            <person name="Jurgens J.A."/>
            <person name="Kallen N."/>
            <person name="Kersten P."/>
            <person name="Kohler A."/>
            <person name="Kuees U."/>
            <person name="Kumar T.K.A."/>
            <person name="Kuo A."/>
            <person name="LaButti K."/>
            <person name="Larrondo L.F."/>
            <person name="Lindquist E."/>
            <person name="Ling A."/>
            <person name="Lombard V."/>
            <person name="Lucas S."/>
            <person name="Lundell T."/>
            <person name="Martin R."/>
            <person name="McLaughlin D.J."/>
            <person name="Morgenstern I."/>
            <person name="Morin E."/>
            <person name="Murat C."/>
            <person name="Nagy L.G."/>
            <person name="Nolan M."/>
            <person name="Ohm R.A."/>
            <person name="Patyshakuliyeva A."/>
            <person name="Rokas A."/>
            <person name="Ruiz-Duenas F.J."/>
            <person name="Sabat G."/>
            <person name="Salamov A."/>
            <person name="Samejima M."/>
            <person name="Schmutz J."/>
            <person name="Slot J.C."/>
            <person name="St John F."/>
            <person name="Stenlid J."/>
            <person name="Sun H."/>
            <person name="Sun S."/>
            <person name="Syed K."/>
            <person name="Tsang A."/>
            <person name="Wiebenga A."/>
            <person name="Young D."/>
            <person name="Pisabarro A."/>
            <person name="Eastwood D.C."/>
            <person name="Martin F."/>
            <person name="Cullen D."/>
            <person name="Grigoriev I.V."/>
            <person name="Hibbett D.S."/>
        </authorList>
    </citation>
    <scope>NUCLEOTIDE SEQUENCE [LARGE SCALE GENOMIC DNA]</scope>
    <source>
        <strain evidence="4">HHB-11173 SS5</strain>
    </source>
</reference>
<dbReference type="CDD" id="cd19075">
    <property type="entry name" value="AKR_AKR7A1-5"/>
    <property type="match status" value="1"/>
</dbReference>
<dbReference type="KEGG" id="psq:PUNSTDRAFT_123232"/>
<evidence type="ECO:0000256" key="1">
    <source>
        <dbReference type="ARBA" id="ARBA00023002"/>
    </source>
</evidence>
<dbReference type="PANTHER" id="PTHR43364:SF4">
    <property type="entry name" value="NAD(P)-LINKED OXIDOREDUCTASE SUPERFAMILY PROTEIN"/>
    <property type="match status" value="1"/>
</dbReference>
<dbReference type="OMA" id="VGICEAK"/>
<dbReference type="GO" id="GO:0016491">
    <property type="term" value="F:oxidoreductase activity"/>
    <property type="evidence" value="ECO:0007669"/>
    <property type="project" value="UniProtKB-KW"/>
</dbReference>
<dbReference type="InterPro" id="IPR036812">
    <property type="entry name" value="NAD(P)_OxRdtase_dom_sf"/>
</dbReference>
<evidence type="ECO:0000313" key="3">
    <source>
        <dbReference type="EMBL" id="EIN03687.1"/>
    </source>
</evidence>
<dbReference type="OrthoDB" id="2310150at2759"/>
<dbReference type="Proteomes" id="UP000054196">
    <property type="component" value="Unassembled WGS sequence"/>
</dbReference>
<keyword evidence="4" id="KW-1185">Reference proteome</keyword>
<dbReference type="InterPro" id="IPR023210">
    <property type="entry name" value="NADP_OxRdtase_dom"/>
</dbReference>
<dbReference type="PANTHER" id="PTHR43364">
    <property type="entry name" value="NADH-SPECIFIC METHYLGLYOXAL REDUCTASE-RELATED"/>
    <property type="match status" value="1"/>
</dbReference>
<dbReference type="SUPFAM" id="SSF51430">
    <property type="entry name" value="NAD(P)-linked oxidoreductase"/>
    <property type="match status" value="1"/>
</dbReference>
<dbReference type="AlphaFoldDB" id="R7S1M8"/>
<dbReference type="InterPro" id="IPR050523">
    <property type="entry name" value="AKR_Detox_Biosynth"/>
</dbReference>
<dbReference type="Pfam" id="PF00248">
    <property type="entry name" value="Aldo_ket_red"/>
    <property type="match status" value="1"/>
</dbReference>
<dbReference type="RefSeq" id="XP_007389174.1">
    <property type="nucleotide sequence ID" value="XM_007389112.1"/>
</dbReference>
<dbReference type="HOGENOM" id="CLU_023205_1_1_1"/>
<gene>
    <name evidence="3" type="ORF">PUNSTDRAFT_123232</name>
</gene>
<evidence type="ECO:0000259" key="2">
    <source>
        <dbReference type="Pfam" id="PF00248"/>
    </source>
</evidence>
<dbReference type="GeneID" id="18877652"/>
<evidence type="ECO:0000313" key="4">
    <source>
        <dbReference type="Proteomes" id="UP000054196"/>
    </source>
</evidence>
<keyword evidence="1" id="KW-0560">Oxidoreductase</keyword>
<accession>R7S1M8</accession>
<sequence>MTISNAQKSALNVVMGCMGFGEAGKEGTRVSDLKDIEAIIDTFAAHGHTELDTARVYCGGTSESQLSKLDLAKKGLKLETKLYPTEDLPEAYRAPMFGNFVASHRPDDIRKYMDESLKAANTDCLEMWYLHVPSRSTPFEVTLEAVNELHKEGKFKRFGISNYMAWEVAQVCEICKVKGYVTPTVYQGVYSAVQRNVEPELFPCLRYYGLSFYAYDVLGGGFFAGRYLTPEDEVENGSRFDSTRPLGQMWRGRYWKDPFFKAVQIIKEVSDKHGLTLSEVALRWMSHHSLLRREHGDSVLVGASSLKYIEQNLVDLEKGPLPEEVVKALDEAWATVKAVATVYYLPM</sequence>